<evidence type="ECO:0000256" key="4">
    <source>
        <dbReference type="PROSITE-ProRule" id="PRU10040"/>
    </source>
</evidence>
<dbReference type="InterPro" id="IPR000070">
    <property type="entry name" value="Pectinesterase_cat"/>
</dbReference>
<organism evidence="8 9">
    <name type="scientific">Candidatus Coprenecus avistercoris</name>
    <dbReference type="NCBI Taxonomy" id="2840730"/>
    <lineage>
        <taxon>Bacteria</taxon>
        <taxon>Pseudomonadati</taxon>
        <taxon>Bacteroidota</taxon>
        <taxon>Bacteroidia</taxon>
        <taxon>Bacteroidales</taxon>
        <taxon>Rikenellaceae</taxon>
        <taxon>Rikenellaceae incertae sedis</taxon>
        <taxon>Candidatus Coprenecus</taxon>
    </lineage>
</organism>
<reference evidence="8" key="1">
    <citation type="submission" date="2020-10" db="EMBL/GenBank/DDBJ databases">
        <authorList>
            <person name="Gilroy R."/>
        </authorList>
    </citation>
    <scope>NUCLEOTIDE SEQUENCE</scope>
    <source>
        <strain evidence="8">ChiHjej13B12-12457</strain>
    </source>
</reference>
<dbReference type="EC" id="3.1.1.11" evidence="5"/>
<name>A0A9D1E087_9BACT</name>
<dbReference type="PANTHER" id="PTHR31321">
    <property type="entry name" value="ACYL-COA THIOESTER HYDROLASE YBHC-RELATED"/>
    <property type="match status" value="1"/>
</dbReference>
<dbReference type="CDD" id="cd01821">
    <property type="entry name" value="Rhamnogalacturan_acetylesterase_like"/>
    <property type="match status" value="1"/>
</dbReference>
<dbReference type="SUPFAM" id="SSF51126">
    <property type="entry name" value="Pectin lyase-like"/>
    <property type="match status" value="1"/>
</dbReference>
<dbReference type="InterPro" id="IPR033131">
    <property type="entry name" value="Pectinesterase_Asp_AS"/>
</dbReference>
<keyword evidence="3 5" id="KW-0063">Aspartyl esterase</keyword>
<dbReference type="GO" id="GO:0009279">
    <property type="term" value="C:cell outer membrane"/>
    <property type="evidence" value="ECO:0007669"/>
    <property type="project" value="TreeGrafter"/>
</dbReference>
<dbReference type="PROSITE" id="PS00503">
    <property type="entry name" value="PECTINESTERASE_2"/>
    <property type="match status" value="1"/>
</dbReference>
<feature type="signal peptide" evidence="5">
    <location>
        <begin position="1"/>
        <end position="26"/>
    </location>
</feature>
<dbReference type="PANTHER" id="PTHR31321:SF57">
    <property type="entry name" value="PECTINESTERASE 53-RELATED"/>
    <property type="match status" value="1"/>
</dbReference>
<dbReference type="Pfam" id="PF01095">
    <property type="entry name" value="Pectinesterase"/>
    <property type="match status" value="1"/>
</dbReference>
<evidence type="ECO:0000256" key="3">
    <source>
        <dbReference type="ARBA" id="ARBA00023085"/>
    </source>
</evidence>
<dbReference type="InterPro" id="IPR011050">
    <property type="entry name" value="Pectin_lyase_fold/virulence"/>
</dbReference>
<dbReference type="Gene3D" id="2.160.20.10">
    <property type="entry name" value="Single-stranded right-handed beta-helix, Pectin lyase-like"/>
    <property type="match status" value="1"/>
</dbReference>
<dbReference type="SUPFAM" id="SSF52266">
    <property type="entry name" value="SGNH hydrolase"/>
    <property type="match status" value="1"/>
</dbReference>
<evidence type="ECO:0000313" key="9">
    <source>
        <dbReference type="Proteomes" id="UP000886744"/>
    </source>
</evidence>
<comment type="similarity">
    <text evidence="1">Belongs to the pectinesterase family.</text>
</comment>
<evidence type="ECO:0000256" key="1">
    <source>
        <dbReference type="ARBA" id="ARBA00008891"/>
    </source>
</evidence>
<proteinExistence type="inferred from homology"/>
<dbReference type="Pfam" id="PF13472">
    <property type="entry name" value="Lipase_GDSL_2"/>
    <property type="match status" value="1"/>
</dbReference>
<gene>
    <name evidence="8" type="ORF">IAC94_01615</name>
</gene>
<dbReference type="Gene3D" id="3.40.50.1110">
    <property type="entry name" value="SGNH hydrolase"/>
    <property type="match status" value="1"/>
</dbReference>
<dbReference type="InterPro" id="IPR012334">
    <property type="entry name" value="Pectin_lyas_fold"/>
</dbReference>
<reference evidence="8" key="2">
    <citation type="journal article" date="2021" name="PeerJ">
        <title>Extensive microbial diversity within the chicken gut microbiome revealed by metagenomics and culture.</title>
        <authorList>
            <person name="Gilroy R."/>
            <person name="Ravi A."/>
            <person name="Getino M."/>
            <person name="Pursley I."/>
            <person name="Horton D.L."/>
            <person name="Alikhan N.F."/>
            <person name="Baker D."/>
            <person name="Gharbi K."/>
            <person name="Hall N."/>
            <person name="Watson M."/>
            <person name="Adriaenssens E.M."/>
            <person name="Foster-Nyarko E."/>
            <person name="Jarju S."/>
            <person name="Secka A."/>
            <person name="Antonio M."/>
            <person name="Oren A."/>
            <person name="Chaudhuri R.R."/>
            <person name="La Ragione R."/>
            <person name="Hildebrand F."/>
            <person name="Pallen M.J."/>
        </authorList>
    </citation>
    <scope>NUCLEOTIDE SEQUENCE</scope>
    <source>
        <strain evidence="8">ChiHjej13B12-12457</strain>
    </source>
</reference>
<dbReference type="InterPro" id="IPR037459">
    <property type="entry name" value="RhgT-like"/>
</dbReference>
<evidence type="ECO:0000256" key="5">
    <source>
        <dbReference type="RuleBase" id="RU000589"/>
    </source>
</evidence>
<dbReference type="Proteomes" id="UP000886744">
    <property type="component" value="Unassembled WGS sequence"/>
</dbReference>
<feature type="active site" evidence="4">
    <location>
        <position position="426"/>
    </location>
</feature>
<evidence type="ECO:0000259" key="7">
    <source>
        <dbReference type="Pfam" id="PF13472"/>
    </source>
</evidence>
<dbReference type="AlphaFoldDB" id="A0A9D1E087"/>
<dbReference type="InterPro" id="IPR036514">
    <property type="entry name" value="SGNH_hydro_sf"/>
</dbReference>
<feature type="chain" id="PRO_5039748559" description="Pectinesterase" evidence="5">
    <location>
        <begin position="27"/>
        <end position="574"/>
    </location>
</feature>
<dbReference type="EMBL" id="DVHI01000025">
    <property type="protein sequence ID" value="HIR62207.1"/>
    <property type="molecule type" value="Genomic_DNA"/>
</dbReference>
<comment type="caution">
    <text evidence="8">The sequence shown here is derived from an EMBL/GenBank/DDBJ whole genome shotgun (WGS) entry which is preliminary data.</text>
</comment>
<feature type="domain" description="Pectinesterase catalytic" evidence="6">
    <location>
        <begin position="259"/>
        <end position="560"/>
    </location>
</feature>
<keyword evidence="2 5" id="KW-0378">Hydrolase</keyword>
<evidence type="ECO:0000259" key="6">
    <source>
        <dbReference type="Pfam" id="PF01095"/>
    </source>
</evidence>
<sequence length="574" mass="64422">MIKTTIRTISLILAAAAATLLLTSSAEQERSSFTIHLIGDSTMAPKDLSGGNPERGWGMMFPNFLDDSVKVINYAHNGRSTKSFMTLGHWAKVEANLQKGDYLFIQFGHNDSKQSDTTRYAAAWGAYQDNLRHYIKVAREKGATPVLLTPVSRRWFKADTLDETCLEDYPQAMKQVAEQENVTLLDITKVTMDWLKSLGDTASREYFMWVAPGTVPAMPEGKTDNTHTNAKGARKVAGLVCSEIAKQLPEIARHFVYYDIVVAQDGTGDYFTVQEAIDACPDYSHEEITRILIRNGVYNEMVTIPHNKFRLHIIGESADSTVISCGKYARQMWPGRDFNVGTSGSAGFYIHSSYVTLENLTILNPAGEGKEIGQAVALFTNGDHLFFKNCRIIANQDTIYTYGRWNKEGGPCRNYFLNCYIEGTTDFIFGPSIAYFENCTIHSKKNSYVTAASTPEGQKYGYVFHNCRLTAAEGVDKVYLGRPWRPYANTVFIDCELGSHIHPDGWKSWPRELWPSGEGTAFYAEYGSYGPGASPDTRVKWSTQLTRKQAAEYTFEKVMHQDTDTKAWNPEDNR</sequence>
<keyword evidence="5" id="KW-0732">Signal</keyword>
<accession>A0A9D1E087</accession>
<dbReference type="GO" id="GO:0045490">
    <property type="term" value="P:pectin catabolic process"/>
    <property type="evidence" value="ECO:0007669"/>
    <property type="project" value="UniProtKB-UniRule"/>
</dbReference>
<evidence type="ECO:0000313" key="8">
    <source>
        <dbReference type="EMBL" id="HIR62207.1"/>
    </source>
</evidence>
<dbReference type="GO" id="GO:0042545">
    <property type="term" value="P:cell wall modification"/>
    <property type="evidence" value="ECO:0007669"/>
    <property type="project" value="UniProtKB-UniRule"/>
</dbReference>
<evidence type="ECO:0000256" key="2">
    <source>
        <dbReference type="ARBA" id="ARBA00022801"/>
    </source>
</evidence>
<dbReference type="InterPro" id="IPR013830">
    <property type="entry name" value="SGNH_hydro"/>
</dbReference>
<comment type="catalytic activity">
    <reaction evidence="5">
        <text>[(1-&gt;4)-alpha-D-galacturonosyl methyl ester](n) + n H2O = [(1-&gt;4)-alpha-D-galacturonosyl](n) + n methanol + n H(+)</text>
        <dbReference type="Rhea" id="RHEA:22380"/>
        <dbReference type="Rhea" id="RHEA-COMP:14570"/>
        <dbReference type="Rhea" id="RHEA-COMP:14573"/>
        <dbReference type="ChEBI" id="CHEBI:15377"/>
        <dbReference type="ChEBI" id="CHEBI:15378"/>
        <dbReference type="ChEBI" id="CHEBI:17790"/>
        <dbReference type="ChEBI" id="CHEBI:140522"/>
        <dbReference type="ChEBI" id="CHEBI:140523"/>
        <dbReference type="EC" id="3.1.1.11"/>
    </reaction>
</comment>
<dbReference type="GO" id="GO:0030599">
    <property type="term" value="F:pectinesterase activity"/>
    <property type="evidence" value="ECO:0007669"/>
    <property type="project" value="UniProtKB-UniRule"/>
</dbReference>
<feature type="domain" description="SGNH hydrolase-type esterase" evidence="7">
    <location>
        <begin position="37"/>
        <end position="234"/>
    </location>
</feature>
<protein>
    <recommendedName>
        <fullName evidence="5">Pectinesterase</fullName>
        <ecNumber evidence="5">3.1.1.11</ecNumber>
    </recommendedName>
</protein>
<comment type="pathway">
    <text evidence="5">Glycan metabolism; pectin degradation; 2-dehydro-3-deoxy-D-gluconate from pectin: step 1/5.</text>
</comment>